<feature type="signal peptide" evidence="1">
    <location>
        <begin position="1"/>
        <end position="22"/>
    </location>
</feature>
<dbReference type="WBParaSite" id="MBELARI_LOCUS21457">
    <property type="protein sequence ID" value="MBELARI_LOCUS21457"/>
    <property type="gene ID" value="MBELARI_LOCUS21457"/>
</dbReference>
<feature type="chain" id="PRO_5041940289" evidence="1">
    <location>
        <begin position="23"/>
        <end position="262"/>
    </location>
</feature>
<sequence length="262" mass="30067">MLSTNRFLLFFSFFNTFHFIQSQAGKLARFCDLQFNSKQSMGYELGTQLQVCCGVTSFSIWNFKNAREFTIGDEILHQRFHSNDSEMWSELNLSKCTDRNEATIGFVEPLPGVNCSYMKGQTVNLQQKSVEMPSWYTICYHKNDCSSCRVDVLCANDLSAACSDISLIGSATTSTNSTIKYWYTVGKKYPFVDESVVAVTVIRQRTMEEVKSETKAVKVGVKEHILFKDLLSSEWYIVRRMESIRFVSKNLTERQIPLHVHI</sequence>
<keyword evidence="1" id="KW-0732">Signal</keyword>
<name>A0AAF3F6V3_9BILA</name>
<dbReference type="AlphaFoldDB" id="A0AAF3F6V3"/>
<evidence type="ECO:0000256" key="1">
    <source>
        <dbReference type="SAM" id="SignalP"/>
    </source>
</evidence>
<proteinExistence type="predicted"/>
<evidence type="ECO:0000313" key="2">
    <source>
        <dbReference type="Proteomes" id="UP000887575"/>
    </source>
</evidence>
<dbReference type="Proteomes" id="UP000887575">
    <property type="component" value="Unassembled WGS sequence"/>
</dbReference>
<keyword evidence="2" id="KW-1185">Reference proteome</keyword>
<accession>A0AAF3F6V3</accession>
<reference evidence="3" key="1">
    <citation type="submission" date="2024-02" db="UniProtKB">
        <authorList>
            <consortium name="WormBaseParasite"/>
        </authorList>
    </citation>
    <scope>IDENTIFICATION</scope>
</reference>
<evidence type="ECO:0000313" key="3">
    <source>
        <dbReference type="WBParaSite" id="MBELARI_LOCUS21457"/>
    </source>
</evidence>
<protein>
    <submittedName>
        <fullName evidence="3">Uncharacterized protein</fullName>
    </submittedName>
</protein>
<organism evidence="2 3">
    <name type="scientific">Mesorhabditis belari</name>
    <dbReference type="NCBI Taxonomy" id="2138241"/>
    <lineage>
        <taxon>Eukaryota</taxon>
        <taxon>Metazoa</taxon>
        <taxon>Ecdysozoa</taxon>
        <taxon>Nematoda</taxon>
        <taxon>Chromadorea</taxon>
        <taxon>Rhabditida</taxon>
        <taxon>Rhabditina</taxon>
        <taxon>Rhabditomorpha</taxon>
        <taxon>Rhabditoidea</taxon>
        <taxon>Rhabditidae</taxon>
        <taxon>Mesorhabditinae</taxon>
        <taxon>Mesorhabditis</taxon>
    </lineage>
</organism>